<protein>
    <submittedName>
        <fullName evidence="1">Uncharacterized protein</fullName>
    </submittedName>
</protein>
<dbReference type="Proteomes" id="UP001178508">
    <property type="component" value="Chromosome 4"/>
</dbReference>
<sequence>METINSEREVLFGKRRLSHTPASIPAPHESQRLLIGPPLCPSAYATPDWLVFPPLVVPRGLNQQFGPIACQHV</sequence>
<evidence type="ECO:0000313" key="1">
    <source>
        <dbReference type="EMBL" id="CAJ1054324.1"/>
    </source>
</evidence>
<keyword evidence="2" id="KW-1185">Reference proteome</keyword>
<evidence type="ECO:0000313" key="2">
    <source>
        <dbReference type="Proteomes" id="UP001178508"/>
    </source>
</evidence>
<name>A0AAV1F0J3_XYRNO</name>
<dbReference type="AlphaFoldDB" id="A0AAV1F0J3"/>
<reference evidence="1" key="1">
    <citation type="submission" date="2023-08" db="EMBL/GenBank/DDBJ databases">
        <authorList>
            <person name="Alioto T."/>
            <person name="Alioto T."/>
            <person name="Gomez Garrido J."/>
        </authorList>
    </citation>
    <scope>NUCLEOTIDE SEQUENCE</scope>
</reference>
<proteinExistence type="predicted"/>
<gene>
    <name evidence="1" type="ORF">XNOV1_A039198</name>
</gene>
<accession>A0AAV1F0J3</accession>
<organism evidence="1 2">
    <name type="scientific">Xyrichtys novacula</name>
    <name type="common">Pearly razorfish</name>
    <name type="synonym">Hemipteronotus novacula</name>
    <dbReference type="NCBI Taxonomy" id="13765"/>
    <lineage>
        <taxon>Eukaryota</taxon>
        <taxon>Metazoa</taxon>
        <taxon>Chordata</taxon>
        <taxon>Craniata</taxon>
        <taxon>Vertebrata</taxon>
        <taxon>Euteleostomi</taxon>
        <taxon>Actinopterygii</taxon>
        <taxon>Neopterygii</taxon>
        <taxon>Teleostei</taxon>
        <taxon>Neoteleostei</taxon>
        <taxon>Acanthomorphata</taxon>
        <taxon>Eupercaria</taxon>
        <taxon>Labriformes</taxon>
        <taxon>Labridae</taxon>
        <taxon>Xyrichtys</taxon>
    </lineage>
</organism>
<dbReference type="EMBL" id="OY660867">
    <property type="protein sequence ID" value="CAJ1054324.1"/>
    <property type="molecule type" value="Genomic_DNA"/>
</dbReference>